<dbReference type="PIRSF" id="PIRSF006806">
    <property type="entry name" value="FTHF_cligase"/>
    <property type="match status" value="1"/>
</dbReference>
<comment type="cofactor">
    <cofactor evidence="5">
        <name>Mg(2+)</name>
        <dbReference type="ChEBI" id="CHEBI:18420"/>
    </cofactor>
</comment>
<dbReference type="AlphaFoldDB" id="A0A918UUS8"/>
<reference evidence="6" key="1">
    <citation type="journal article" date="2014" name="Int. J. Syst. Evol. Microbiol.">
        <title>Complete genome sequence of Corynebacterium casei LMG S-19264T (=DSM 44701T), isolated from a smear-ripened cheese.</title>
        <authorList>
            <consortium name="US DOE Joint Genome Institute (JGI-PGF)"/>
            <person name="Walter F."/>
            <person name="Albersmeier A."/>
            <person name="Kalinowski J."/>
            <person name="Ruckert C."/>
        </authorList>
    </citation>
    <scope>NUCLEOTIDE SEQUENCE</scope>
    <source>
        <strain evidence="6">KCTC 12368</strain>
    </source>
</reference>
<protein>
    <recommendedName>
        <fullName evidence="5">5-formyltetrahydrofolate cyclo-ligase</fullName>
        <ecNumber evidence="5">6.3.3.2</ecNumber>
    </recommendedName>
</protein>
<keyword evidence="2 4" id="KW-0547">Nucleotide-binding</keyword>
<evidence type="ECO:0000256" key="1">
    <source>
        <dbReference type="ARBA" id="ARBA00010638"/>
    </source>
</evidence>
<feature type="binding site" evidence="4">
    <location>
        <position position="53"/>
    </location>
    <ligand>
        <name>substrate</name>
    </ligand>
</feature>
<sequence>MKMKDKQSLRNLYKQRRKQLGDSERLRLSEEITRQALQLLSEHAEWKHIHVFLPIRRLYEIDTLALIEELIGLQKKVYTSIADFADGGMSTVKIGDQTTFHEDSWGIPIPVQVEELSDPKLLQVVFIPLLAYDRSGNRLGYGKGFYDRFLADLSPSTVKIGLSYFLPEEQLEVEDHDVPLDYCLTPAGILTFS</sequence>
<dbReference type="GO" id="GO:0009396">
    <property type="term" value="P:folic acid-containing compound biosynthetic process"/>
    <property type="evidence" value="ECO:0007669"/>
    <property type="project" value="TreeGrafter"/>
</dbReference>
<dbReference type="InterPro" id="IPR024185">
    <property type="entry name" value="FTHF_cligase-like_sf"/>
</dbReference>
<organism evidence="6 7">
    <name type="scientific">Echinicola pacifica</name>
    <dbReference type="NCBI Taxonomy" id="346377"/>
    <lineage>
        <taxon>Bacteria</taxon>
        <taxon>Pseudomonadati</taxon>
        <taxon>Bacteroidota</taxon>
        <taxon>Cytophagia</taxon>
        <taxon>Cytophagales</taxon>
        <taxon>Cyclobacteriaceae</taxon>
        <taxon>Echinicola</taxon>
    </lineage>
</organism>
<dbReference type="EC" id="6.3.3.2" evidence="5"/>
<evidence type="ECO:0000313" key="7">
    <source>
        <dbReference type="Proteomes" id="UP000619457"/>
    </source>
</evidence>
<dbReference type="GO" id="GO:0030272">
    <property type="term" value="F:5-formyltetrahydrofolate cyclo-ligase activity"/>
    <property type="evidence" value="ECO:0007669"/>
    <property type="project" value="UniProtKB-EC"/>
</dbReference>
<gene>
    <name evidence="6" type="primary">ygfA</name>
    <name evidence="6" type="ORF">GCM10007049_31150</name>
</gene>
<name>A0A918UUS8_9BACT</name>
<evidence type="ECO:0000256" key="4">
    <source>
        <dbReference type="PIRSR" id="PIRSR006806-1"/>
    </source>
</evidence>
<dbReference type="Pfam" id="PF01812">
    <property type="entry name" value="5-FTHF_cyc-lig"/>
    <property type="match status" value="1"/>
</dbReference>
<dbReference type="GO" id="GO:0005524">
    <property type="term" value="F:ATP binding"/>
    <property type="evidence" value="ECO:0007669"/>
    <property type="project" value="UniProtKB-KW"/>
</dbReference>
<dbReference type="InterPro" id="IPR002698">
    <property type="entry name" value="FTHF_cligase"/>
</dbReference>
<comment type="similarity">
    <text evidence="1 5">Belongs to the 5-formyltetrahydrofolate cyclo-ligase family.</text>
</comment>
<dbReference type="Gene3D" id="3.40.50.10420">
    <property type="entry name" value="NagB/RpiA/CoA transferase-like"/>
    <property type="match status" value="1"/>
</dbReference>
<dbReference type="EMBL" id="BMWX01000005">
    <property type="protein sequence ID" value="GGZ35497.1"/>
    <property type="molecule type" value="Genomic_DNA"/>
</dbReference>
<dbReference type="Proteomes" id="UP000619457">
    <property type="component" value="Unassembled WGS sequence"/>
</dbReference>
<feature type="binding site" evidence="4">
    <location>
        <begin position="6"/>
        <end position="10"/>
    </location>
    <ligand>
        <name>ATP</name>
        <dbReference type="ChEBI" id="CHEBI:30616"/>
    </ligand>
</feature>
<feature type="binding site" evidence="4">
    <location>
        <position position="60"/>
    </location>
    <ligand>
        <name>substrate</name>
    </ligand>
</feature>
<keyword evidence="3 4" id="KW-0067">ATP-binding</keyword>
<keyword evidence="5" id="KW-0479">Metal-binding</keyword>
<evidence type="ECO:0000313" key="6">
    <source>
        <dbReference type="EMBL" id="GGZ35497.1"/>
    </source>
</evidence>
<reference evidence="6" key="2">
    <citation type="submission" date="2020-09" db="EMBL/GenBank/DDBJ databases">
        <authorList>
            <person name="Sun Q."/>
            <person name="Kim S."/>
        </authorList>
    </citation>
    <scope>NUCLEOTIDE SEQUENCE</scope>
    <source>
        <strain evidence="6">KCTC 12368</strain>
    </source>
</reference>
<keyword evidence="5" id="KW-0460">Magnesium</keyword>
<dbReference type="PANTHER" id="PTHR23407:SF1">
    <property type="entry name" value="5-FORMYLTETRAHYDROFOLATE CYCLO-LIGASE"/>
    <property type="match status" value="1"/>
</dbReference>
<dbReference type="GO" id="GO:0046872">
    <property type="term" value="F:metal ion binding"/>
    <property type="evidence" value="ECO:0007669"/>
    <property type="project" value="UniProtKB-KW"/>
</dbReference>
<keyword evidence="7" id="KW-1185">Reference proteome</keyword>
<dbReference type="NCBIfam" id="TIGR02727">
    <property type="entry name" value="MTHFS_bact"/>
    <property type="match status" value="1"/>
</dbReference>
<accession>A0A918UUS8</accession>
<feature type="binding site" evidence="4">
    <location>
        <begin position="138"/>
        <end position="146"/>
    </location>
    <ligand>
        <name>ATP</name>
        <dbReference type="ChEBI" id="CHEBI:30616"/>
    </ligand>
</feature>
<comment type="caution">
    <text evidence="6">The sequence shown here is derived from an EMBL/GenBank/DDBJ whole genome shotgun (WGS) entry which is preliminary data.</text>
</comment>
<proteinExistence type="inferred from homology"/>
<dbReference type="GO" id="GO:0035999">
    <property type="term" value="P:tetrahydrofolate interconversion"/>
    <property type="evidence" value="ECO:0007669"/>
    <property type="project" value="TreeGrafter"/>
</dbReference>
<dbReference type="SUPFAM" id="SSF100950">
    <property type="entry name" value="NagB/RpiA/CoA transferase-like"/>
    <property type="match status" value="1"/>
</dbReference>
<evidence type="ECO:0000256" key="2">
    <source>
        <dbReference type="ARBA" id="ARBA00022741"/>
    </source>
</evidence>
<evidence type="ECO:0000256" key="5">
    <source>
        <dbReference type="RuleBase" id="RU361279"/>
    </source>
</evidence>
<comment type="catalytic activity">
    <reaction evidence="5">
        <text>(6S)-5-formyl-5,6,7,8-tetrahydrofolate + ATP = (6R)-5,10-methenyltetrahydrofolate + ADP + phosphate</text>
        <dbReference type="Rhea" id="RHEA:10488"/>
        <dbReference type="ChEBI" id="CHEBI:30616"/>
        <dbReference type="ChEBI" id="CHEBI:43474"/>
        <dbReference type="ChEBI" id="CHEBI:57455"/>
        <dbReference type="ChEBI" id="CHEBI:57457"/>
        <dbReference type="ChEBI" id="CHEBI:456216"/>
        <dbReference type="EC" id="6.3.3.2"/>
    </reaction>
</comment>
<evidence type="ECO:0000256" key="3">
    <source>
        <dbReference type="ARBA" id="ARBA00022840"/>
    </source>
</evidence>
<dbReference type="PANTHER" id="PTHR23407">
    <property type="entry name" value="ATPASE INHIBITOR/5-FORMYLTETRAHYDROFOLATE CYCLO-LIGASE"/>
    <property type="match status" value="1"/>
</dbReference>
<dbReference type="InterPro" id="IPR037171">
    <property type="entry name" value="NagB/RpiA_transferase-like"/>
</dbReference>